<dbReference type="RefSeq" id="WP_131006742.1">
    <property type="nucleotide sequence ID" value="NZ_BFAX01000001.1"/>
</dbReference>
<dbReference type="OrthoDB" id="64846at2157"/>
<protein>
    <submittedName>
        <fullName evidence="1">Uncharacterized protein</fullName>
    </submittedName>
</protein>
<dbReference type="Proteomes" id="UP000290527">
    <property type="component" value="Unassembled WGS sequence"/>
</dbReference>
<evidence type="ECO:0000313" key="2">
    <source>
        <dbReference type="Proteomes" id="UP000290527"/>
    </source>
</evidence>
<evidence type="ECO:0000313" key="1">
    <source>
        <dbReference type="EMBL" id="GBF35958.1"/>
    </source>
</evidence>
<reference evidence="1 2" key="1">
    <citation type="journal article" date="2019" name="Int. J. Syst. Evol. Microbiol.">
        <title>Methanofervidicoccus abyssi gen. nov., sp. nov., a hydrogenotrophic methanogen, isolated from a hydrothermal vent chimney in the Mid-Cayman Spreading Center, the Caribbean Sea.</title>
        <authorList>
            <person name="Sakai S."/>
            <person name="Takaki Y."/>
            <person name="Miyazaki M."/>
            <person name="Ogawara M."/>
            <person name="Yanagawa K."/>
            <person name="Miyazaki J."/>
            <person name="Takai K."/>
        </authorList>
    </citation>
    <scope>NUCLEOTIDE SEQUENCE [LARGE SCALE GENOMIC DNA]</scope>
    <source>
        <strain evidence="1 2">HHB</strain>
    </source>
</reference>
<accession>A0A401HNY2</accession>
<name>A0A401HNY2_9EURY</name>
<proteinExistence type="predicted"/>
<dbReference type="EMBL" id="BFAX01000001">
    <property type="protein sequence ID" value="GBF35958.1"/>
    <property type="molecule type" value="Genomic_DNA"/>
</dbReference>
<organism evidence="1 2">
    <name type="scientific">Methanofervidicoccus abyssi</name>
    <dbReference type="NCBI Taxonomy" id="2082189"/>
    <lineage>
        <taxon>Archaea</taxon>
        <taxon>Methanobacteriati</taxon>
        <taxon>Methanobacteriota</taxon>
        <taxon>Methanomada group</taxon>
        <taxon>Methanococci</taxon>
        <taxon>Methanococcales</taxon>
        <taxon>Methanofervidicoccus</taxon>
    </lineage>
</organism>
<keyword evidence="2" id="KW-1185">Reference proteome</keyword>
<gene>
    <name evidence="1" type="ORF">MHHB_P0183</name>
</gene>
<sequence length="300" mass="35334">MKKIYSKLGKLTDLRKIADFLQDFTGFIKVEEGMLFYIDSKLIVSLWRDDPRDIRDIFKKLPEDFLIEVYQCSKEELKEIIKKKLGDDILFKIEEEPSVKSILLDSYNSIYNYIDSNRYEVILIPKKYSSDRGIVVFENGEEILAIYRSRDKTLEGSRAISKIKATFAVSEVRGFIRRISEEEIKEYMMTYSQSVLKSVVSIGDLIKRIKSRKPSKVVYNDSLIDILTEEPSLIEIDRNMYLISKDGEVVYAFFGDYGGDKAYRYIKNYCLFREVEIRIYTLTDEEYKMFRNFKDIKVKG</sequence>
<comment type="caution">
    <text evidence="1">The sequence shown here is derived from an EMBL/GenBank/DDBJ whole genome shotgun (WGS) entry which is preliminary data.</text>
</comment>
<dbReference type="AlphaFoldDB" id="A0A401HNY2"/>